<evidence type="ECO:0000313" key="2">
    <source>
        <dbReference type="Proteomes" id="UP001230649"/>
    </source>
</evidence>
<proteinExistence type="predicted"/>
<sequence>MAGHDDIATPTTTPHTTTTPASVLGTPPASPTTATFDNDDVLSEIFRLLQRFVLSLDARARLRRRLGQPRGLHRCMSLRYSPDSLFSLILFPKCPEGEHHSENSTANNPSVPQDVLACGHVNANAVTHQAIAQATANVTAVAPSLTSSHTITDVAQDNSHAVINFMTPEWIAFFQSSAFSNLCAHGMPVDRSPSLPLLRGSSTGIANPAGFHNQELKEASDGTNSPGAGGTVDFARAGTDINGIKLLTPRSRIATMTPVPTGHLRRFDPPPPLAAKDVKGHYWHKGNIKYWYAM</sequence>
<evidence type="ECO:0000313" key="1">
    <source>
        <dbReference type="EMBL" id="KAJ9092405.1"/>
    </source>
</evidence>
<keyword evidence="2" id="KW-1185">Reference proteome</keyword>
<accession>A0ACC2UZV2</accession>
<reference evidence="1" key="1">
    <citation type="submission" date="2023-04" db="EMBL/GenBank/DDBJ databases">
        <title>Draft Genome sequencing of Naganishia species isolated from polar environments using Oxford Nanopore Technology.</title>
        <authorList>
            <person name="Leo P."/>
            <person name="Venkateswaran K."/>
        </authorList>
    </citation>
    <scope>NUCLEOTIDE SEQUENCE</scope>
    <source>
        <strain evidence="1">MNA-CCFEE 5262</strain>
    </source>
</reference>
<dbReference type="Proteomes" id="UP001230649">
    <property type="component" value="Unassembled WGS sequence"/>
</dbReference>
<dbReference type="EMBL" id="JASBWS010000175">
    <property type="protein sequence ID" value="KAJ9092405.1"/>
    <property type="molecule type" value="Genomic_DNA"/>
</dbReference>
<gene>
    <name evidence="1" type="ORF">QFC20_007378</name>
</gene>
<organism evidence="1 2">
    <name type="scientific">Naganishia adeliensis</name>
    <dbReference type="NCBI Taxonomy" id="92952"/>
    <lineage>
        <taxon>Eukaryota</taxon>
        <taxon>Fungi</taxon>
        <taxon>Dikarya</taxon>
        <taxon>Basidiomycota</taxon>
        <taxon>Agaricomycotina</taxon>
        <taxon>Tremellomycetes</taxon>
        <taxon>Filobasidiales</taxon>
        <taxon>Filobasidiaceae</taxon>
        <taxon>Naganishia</taxon>
    </lineage>
</organism>
<protein>
    <submittedName>
        <fullName evidence="1">Uncharacterized protein</fullName>
    </submittedName>
</protein>
<name>A0ACC2UZV2_9TREE</name>
<comment type="caution">
    <text evidence="1">The sequence shown here is derived from an EMBL/GenBank/DDBJ whole genome shotgun (WGS) entry which is preliminary data.</text>
</comment>